<dbReference type="AlphaFoldDB" id="A0A8H6FVJ8"/>
<dbReference type="GO" id="GO:0004190">
    <property type="term" value="F:aspartic-type endopeptidase activity"/>
    <property type="evidence" value="ECO:0007669"/>
    <property type="project" value="InterPro"/>
</dbReference>
<feature type="signal peptide" evidence="3">
    <location>
        <begin position="1"/>
        <end position="19"/>
    </location>
</feature>
<dbReference type="Proteomes" id="UP000578531">
    <property type="component" value="Unassembled WGS sequence"/>
</dbReference>
<evidence type="ECO:0000256" key="1">
    <source>
        <dbReference type="ARBA" id="ARBA00007447"/>
    </source>
</evidence>
<sequence length="383" mass="40696">MFRICLILAVLVIAPLVEALDLCVDDGECLRSPGQSPNGNGSGDTLYNPAQPVGTVTVGIKYNQSFEAVFDTGSYQTWFTTTGITGYAETGTPLHQNGSIVYGGNYTVEGPLYLDDVAFDGFTAKNIQVMAAQSTTFNATLGMGYWTKSTIGVAGFFETLIEQKSVTTPEFGLHLGRTNTPEKSSLTLGSRDSTKHTGEFVSVPVIQQGGWSIQIDGYSVNGKMLNSTTPVGTIPNPPLVDTGTPYINAPHDAAVAIHSAIPGAVPADDTGNVWKYPCSTSAIYMPTLILSGTSLSIAPEDFNMGSAAGDGMSESAIRSPLAYGWVLGSPWLMSFYTVFHWGTSAKEWEVGNGTSVNFAPAVHQPARSHRHWLGVENVSEASE</sequence>
<feature type="chain" id="PRO_5034038912" description="Peptidase A1 domain-containing protein" evidence="3">
    <location>
        <begin position="20"/>
        <end position="383"/>
    </location>
</feature>
<keyword evidence="3" id="KW-0732">Signal</keyword>
<dbReference type="InterPro" id="IPR033121">
    <property type="entry name" value="PEPTIDASE_A1"/>
</dbReference>
<accession>A0A8H6FVJ8</accession>
<dbReference type="CDD" id="cd05471">
    <property type="entry name" value="pepsin_like"/>
    <property type="match status" value="1"/>
</dbReference>
<dbReference type="OrthoDB" id="771136at2759"/>
<feature type="compositionally biased region" description="Polar residues" evidence="2">
    <location>
        <begin position="177"/>
        <end position="191"/>
    </location>
</feature>
<name>A0A8H6FVJ8_9LECA</name>
<protein>
    <recommendedName>
        <fullName evidence="4">Peptidase A1 domain-containing protein</fullName>
    </recommendedName>
</protein>
<evidence type="ECO:0000256" key="2">
    <source>
        <dbReference type="SAM" id="MobiDB-lite"/>
    </source>
</evidence>
<evidence type="ECO:0000313" key="5">
    <source>
        <dbReference type="EMBL" id="KAF6235466.1"/>
    </source>
</evidence>
<feature type="region of interest" description="Disordered" evidence="2">
    <location>
        <begin position="172"/>
        <end position="193"/>
    </location>
</feature>
<dbReference type="InterPro" id="IPR034164">
    <property type="entry name" value="Pepsin-like_dom"/>
</dbReference>
<gene>
    <name evidence="5" type="ORF">HO173_006149</name>
</gene>
<dbReference type="Pfam" id="PF00026">
    <property type="entry name" value="Asp"/>
    <property type="match status" value="1"/>
</dbReference>
<dbReference type="InterPro" id="IPR001461">
    <property type="entry name" value="Aspartic_peptidase_A1"/>
</dbReference>
<feature type="domain" description="Peptidase A1" evidence="4">
    <location>
        <begin position="52"/>
        <end position="353"/>
    </location>
</feature>
<dbReference type="Gene3D" id="2.40.70.10">
    <property type="entry name" value="Acid Proteases"/>
    <property type="match status" value="2"/>
</dbReference>
<evidence type="ECO:0000256" key="3">
    <source>
        <dbReference type="SAM" id="SignalP"/>
    </source>
</evidence>
<dbReference type="EMBL" id="JACCJC010000024">
    <property type="protein sequence ID" value="KAF6235466.1"/>
    <property type="molecule type" value="Genomic_DNA"/>
</dbReference>
<dbReference type="GO" id="GO:0006508">
    <property type="term" value="P:proteolysis"/>
    <property type="evidence" value="ECO:0007669"/>
    <property type="project" value="InterPro"/>
</dbReference>
<dbReference type="PRINTS" id="PR00792">
    <property type="entry name" value="PEPSIN"/>
</dbReference>
<comment type="similarity">
    <text evidence="1">Belongs to the peptidase A1 family.</text>
</comment>
<evidence type="ECO:0000313" key="6">
    <source>
        <dbReference type="Proteomes" id="UP000578531"/>
    </source>
</evidence>
<reference evidence="5 6" key="1">
    <citation type="journal article" date="2020" name="Genomics">
        <title>Complete, high-quality genomes from long-read metagenomic sequencing of two wolf lichen thalli reveals enigmatic genome architecture.</title>
        <authorList>
            <person name="McKenzie S.K."/>
            <person name="Walston R.F."/>
            <person name="Allen J.L."/>
        </authorList>
    </citation>
    <scope>NUCLEOTIDE SEQUENCE [LARGE SCALE GENOMIC DNA]</scope>
    <source>
        <strain evidence="5">WasteWater2</strain>
    </source>
</reference>
<dbReference type="RefSeq" id="XP_037164834.1">
    <property type="nucleotide sequence ID" value="XM_037308060.1"/>
</dbReference>
<dbReference type="GeneID" id="59287810"/>
<dbReference type="PROSITE" id="PS51767">
    <property type="entry name" value="PEPTIDASE_A1"/>
    <property type="match status" value="1"/>
</dbReference>
<dbReference type="PANTHER" id="PTHR47966">
    <property type="entry name" value="BETA-SITE APP-CLEAVING ENZYME, ISOFORM A-RELATED"/>
    <property type="match status" value="1"/>
</dbReference>
<dbReference type="PANTHER" id="PTHR47966:SF51">
    <property type="entry name" value="BETA-SITE APP-CLEAVING ENZYME, ISOFORM A-RELATED"/>
    <property type="match status" value="1"/>
</dbReference>
<proteinExistence type="inferred from homology"/>
<evidence type="ECO:0000259" key="4">
    <source>
        <dbReference type="PROSITE" id="PS51767"/>
    </source>
</evidence>
<organism evidence="5 6">
    <name type="scientific">Letharia columbiana</name>
    <dbReference type="NCBI Taxonomy" id="112416"/>
    <lineage>
        <taxon>Eukaryota</taxon>
        <taxon>Fungi</taxon>
        <taxon>Dikarya</taxon>
        <taxon>Ascomycota</taxon>
        <taxon>Pezizomycotina</taxon>
        <taxon>Lecanoromycetes</taxon>
        <taxon>OSLEUM clade</taxon>
        <taxon>Lecanoromycetidae</taxon>
        <taxon>Lecanorales</taxon>
        <taxon>Lecanorineae</taxon>
        <taxon>Parmeliaceae</taxon>
        <taxon>Letharia</taxon>
    </lineage>
</organism>
<dbReference type="InterPro" id="IPR021109">
    <property type="entry name" value="Peptidase_aspartic_dom_sf"/>
</dbReference>
<keyword evidence="6" id="KW-1185">Reference proteome</keyword>
<dbReference type="SUPFAM" id="SSF50630">
    <property type="entry name" value="Acid proteases"/>
    <property type="match status" value="1"/>
</dbReference>
<comment type="caution">
    <text evidence="5">The sequence shown here is derived from an EMBL/GenBank/DDBJ whole genome shotgun (WGS) entry which is preliminary data.</text>
</comment>